<name>A0A0C2MSV6_THEKT</name>
<reference evidence="2 3" key="1">
    <citation type="journal article" date="2014" name="Genome Biol. Evol.">
        <title>The genome of the myxosporean Thelohanellus kitauei shows adaptations to nutrient acquisition within its fish host.</title>
        <authorList>
            <person name="Yang Y."/>
            <person name="Xiong J."/>
            <person name="Zhou Z."/>
            <person name="Huo F."/>
            <person name="Miao W."/>
            <person name="Ran C."/>
            <person name="Liu Y."/>
            <person name="Zhang J."/>
            <person name="Feng J."/>
            <person name="Wang M."/>
            <person name="Wang M."/>
            <person name="Wang L."/>
            <person name="Yao B."/>
        </authorList>
    </citation>
    <scope>NUCLEOTIDE SEQUENCE [LARGE SCALE GENOMIC DNA]</scope>
    <source>
        <strain evidence="2">Wuqing</strain>
    </source>
</reference>
<dbReference type="EMBL" id="JWZT01002083">
    <property type="protein sequence ID" value="KII70376.1"/>
    <property type="molecule type" value="Genomic_DNA"/>
</dbReference>
<comment type="caution">
    <text evidence="2">The sequence shown here is derived from an EMBL/GenBank/DDBJ whole genome shotgun (WGS) entry which is preliminary data.</text>
</comment>
<dbReference type="InterPro" id="IPR024445">
    <property type="entry name" value="Tnp_ISXO2-like"/>
</dbReference>
<dbReference type="Pfam" id="PF12762">
    <property type="entry name" value="DDE_Tnp_IS1595"/>
    <property type="match status" value="1"/>
</dbReference>
<dbReference type="OMA" id="HWANEES"/>
<evidence type="ECO:0000313" key="3">
    <source>
        <dbReference type="Proteomes" id="UP000031668"/>
    </source>
</evidence>
<feature type="domain" description="ISXO2-like transposase" evidence="1">
    <location>
        <begin position="124"/>
        <end position="268"/>
    </location>
</feature>
<evidence type="ECO:0000259" key="1">
    <source>
        <dbReference type="SMART" id="SM01126"/>
    </source>
</evidence>
<proteinExistence type="predicted"/>
<dbReference type="InterPro" id="IPR053164">
    <property type="entry name" value="IS1016-like_transposase"/>
</dbReference>
<keyword evidence="3" id="KW-1185">Reference proteome</keyword>
<accession>A0A0C2MSV6</accession>
<dbReference type="PANTHER" id="PTHR47163:SF2">
    <property type="entry name" value="SI:DKEY-17M8.2"/>
    <property type="match status" value="1"/>
</dbReference>
<gene>
    <name evidence="2" type="ORF">RF11_00159</name>
</gene>
<dbReference type="Proteomes" id="UP000031668">
    <property type="component" value="Unassembled WGS sequence"/>
</dbReference>
<dbReference type="AlphaFoldDB" id="A0A0C2MSV6"/>
<protein>
    <recommendedName>
        <fullName evidence="1">ISXO2-like transposase domain-containing protein</fullName>
    </recommendedName>
</protein>
<dbReference type="PANTHER" id="PTHR47163">
    <property type="entry name" value="DDE_TNP_IS1595 DOMAIN-CONTAINING PROTEIN"/>
    <property type="match status" value="1"/>
</dbReference>
<dbReference type="OrthoDB" id="10067637at2759"/>
<organism evidence="2 3">
    <name type="scientific">Thelohanellus kitauei</name>
    <name type="common">Myxosporean</name>
    <dbReference type="NCBI Taxonomy" id="669202"/>
    <lineage>
        <taxon>Eukaryota</taxon>
        <taxon>Metazoa</taxon>
        <taxon>Cnidaria</taxon>
        <taxon>Myxozoa</taxon>
        <taxon>Myxosporea</taxon>
        <taxon>Bivalvulida</taxon>
        <taxon>Platysporina</taxon>
        <taxon>Myxobolidae</taxon>
        <taxon>Thelohanellus</taxon>
    </lineage>
</organism>
<sequence length="292" mass="33887">MRWGLSLDRTCSRCRRTSKLIYDYRKDDSRFPLGFRCCNRKCSIYNKYVSIRKGTFLGNSHLWVQEILILCCIFVRGKYDYESIKYECHLRDDSTFLSSRTISDWLTFIREVCIHAVLKISDGKIGGPGLTVEVDEAKFGRRKFNVGRVIDGKWVVGGICRETKDVFLVPCHDNKRNGLALVEITTQNVNPGSLIITDCWKGYEGLTQEGWDHLTVNHSYNFVDPFTEAHTQNIENLWWQVKRSLPDTYTRKDGSLLYHFGEFLWRKKIITEPSQAFLVLLKHAAGLYPPPK</sequence>
<dbReference type="SMART" id="SM01126">
    <property type="entry name" value="DDE_Tnp_IS1595"/>
    <property type="match status" value="1"/>
</dbReference>
<evidence type="ECO:0000313" key="2">
    <source>
        <dbReference type="EMBL" id="KII70376.1"/>
    </source>
</evidence>